<evidence type="ECO:0000256" key="6">
    <source>
        <dbReference type="SAM" id="Phobius"/>
    </source>
</evidence>
<dbReference type="Proteomes" id="UP000769780">
    <property type="component" value="Unassembled WGS sequence"/>
</dbReference>
<keyword evidence="9" id="KW-1185">Reference proteome</keyword>
<evidence type="ECO:0000256" key="2">
    <source>
        <dbReference type="ARBA" id="ARBA00009399"/>
    </source>
</evidence>
<comment type="subcellular location">
    <subcellularLocation>
        <location evidence="1">Membrane</location>
        <topology evidence="1">Multi-pass membrane protein</topology>
    </subcellularLocation>
</comment>
<feature type="transmembrane region" description="Helical" evidence="6">
    <location>
        <begin position="80"/>
        <end position="101"/>
    </location>
</feature>
<protein>
    <submittedName>
        <fullName evidence="8">GtrA family protein</fullName>
    </submittedName>
</protein>
<comment type="similarity">
    <text evidence="2">Belongs to the GtrA family.</text>
</comment>
<dbReference type="PANTHER" id="PTHR38459:SF1">
    <property type="entry name" value="PROPHAGE BACTOPRENOL-LINKED GLUCOSE TRANSLOCASE HOMOLOG"/>
    <property type="match status" value="1"/>
</dbReference>
<evidence type="ECO:0000313" key="9">
    <source>
        <dbReference type="Proteomes" id="UP000769780"/>
    </source>
</evidence>
<evidence type="ECO:0000256" key="3">
    <source>
        <dbReference type="ARBA" id="ARBA00022692"/>
    </source>
</evidence>
<gene>
    <name evidence="8" type="ORF">H0185_01965</name>
</gene>
<evidence type="ECO:0000256" key="1">
    <source>
        <dbReference type="ARBA" id="ARBA00004141"/>
    </source>
</evidence>
<dbReference type="Pfam" id="PF04138">
    <property type="entry name" value="GtrA_DPMS_TM"/>
    <property type="match status" value="1"/>
</dbReference>
<evidence type="ECO:0000259" key="7">
    <source>
        <dbReference type="Pfam" id="PF04138"/>
    </source>
</evidence>
<feature type="domain" description="GtrA/DPMS transmembrane" evidence="7">
    <location>
        <begin position="15"/>
        <end position="138"/>
    </location>
</feature>
<evidence type="ECO:0000313" key="8">
    <source>
        <dbReference type="EMBL" id="MBY0095586.1"/>
    </source>
</evidence>
<comment type="caution">
    <text evidence="8">The sequence shown here is derived from an EMBL/GenBank/DDBJ whole genome shotgun (WGS) entry which is preliminary data.</text>
</comment>
<reference evidence="8 9" key="1">
    <citation type="submission" date="2020-07" db="EMBL/GenBank/DDBJ databases">
        <title>Fungal Genomes of the International Space Station.</title>
        <authorList>
            <person name="Seuylemezian A."/>
            <person name="Singh N.K."/>
            <person name="Wood J."/>
            <person name="Venkateswaran K."/>
        </authorList>
    </citation>
    <scope>NUCLEOTIDE SEQUENCE [LARGE SCALE GENOMIC DNA]</scope>
    <source>
        <strain evidence="8 9">PL-B2</strain>
    </source>
</reference>
<feature type="transmembrane region" description="Helical" evidence="6">
    <location>
        <begin position="40"/>
        <end position="60"/>
    </location>
</feature>
<feature type="transmembrane region" description="Helical" evidence="6">
    <location>
        <begin position="12"/>
        <end position="34"/>
    </location>
</feature>
<organism evidence="8 9">
    <name type="scientific">Mesobacillus maritimus</name>
    <dbReference type="NCBI Taxonomy" id="1643336"/>
    <lineage>
        <taxon>Bacteria</taxon>
        <taxon>Bacillati</taxon>
        <taxon>Bacillota</taxon>
        <taxon>Bacilli</taxon>
        <taxon>Bacillales</taxon>
        <taxon>Bacillaceae</taxon>
        <taxon>Mesobacillus</taxon>
    </lineage>
</organism>
<keyword evidence="3 6" id="KW-0812">Transmembrane</keyword>
<keyword evidence="5 6" id="KW-0472">Membrane</keyword>
<dbReference type="PANTHER" id="PTHR38459">
    <property type="entry name" value="PROPHAGE BACTOPRENOL-LINKED GLUCOSE TRANSLOCASE HOMOLOG"/>
    <property type="match status" value="1"/>
</dbReference>
<evidence type="ECO:0000256" key="4">
    <source>
        <dbReference type="ARBA" id="ARBA00022989"/>
    </source>
</evidence>
<dbReference type="InterPro" id="IPR051401">
    <property type="entry name" value="GtrA_CellWall_Glycosyl"/>
</dbReference>
<dbReference type="RefSeq" id="WP_221870677.1">
    <property type="nucleotide sequence ID" value="NZ_JACWFH010000005.1"/>
</dbReference>
<proteinExistence type="inferred from homology"/>
<dbReference type="InterPro" id="IPR007267">
    <property type="entry name" value="GtrA_DPMS_TM"/>
</dbReference>
<sequence length="144" mass="16023">MIAVNSLRRTNSFFRFLLVGVINTIIGLSIMLILLNLFGWSYWLATFVGNCMGAGVSYILNRSFTFKSNINGSKGIPRFFFVILSCYIVSYSLGEIVAATIQLSSQTLSFISQDELAVLIGTVTYTLTNYIGQKTIVFRSVTEE</sequence>
<keyword evidence="4 6" id="KW-1133">Transmembrane helix</keyword>
<dbReference type="EMBL" id="JACWFH010000005">
    <property type="protein sequence ID" value="MBY0095586.1"/>
    <property type="molecule type" value="Genomic_DNA"/>
</dbReference>
<accession>A0ABS7K013</accession>
<evidence type="ECO:0000256" key="5">
    <source>
        <dbReference type="ARBA" id="ARBA00023136"/>
    </source>
</evidence>
<name>A0ABS7K013_9BACI</name>